<comment type="caution">
    <text evidence="1">The sequence shown here is derived from an EMBL/GenBank/DDBJ whole genome shotgun (WGS) entry which is preliminary data.</text>
</comment>
<gene>
    <name evidence="1" type="ORF">Sjap_007794</name>
</gene>
<protein>
    <submittedName>
        <fullName evidence="1">Uncharacterized protein</fullName>
    </submittedName>
</protein>
<name>A0AAP0PE05_9MAGN</name>
<organism evidence="1 2">
    <name type="scientific">Stephania japonica</name>
    <dbReference type="NCBI Taxonomy" id="461633"/>
    <lineage>
        <taxon>Eukaryota</taxon>
        <taxon>Viridiplantae</taxon>
        <taxon>Streptophyta</taxon>
        <taxon>Embryophyta</taxon>
        <taxon>Tracheophyta</taxon>
        <taxon>Spermatophyta</taxon>
        <taxon>Magnoliopsida</taxon>
        <taxon>Ranunculales</taxon>
        <taxon>Menispermaceae</taxon>
        <taxon>Menispermoideae</taxon>
        <taxon>Cissampelideae</taxon>
        <taxon>Stephania</taxon>
    </lineage>
</organism>
<accession>A0AAP0PE05</accession>
<evidence type="ECO:0000313" key="1">
    <source>
        <dbReference type="EMBL" id="KAK9137200.1"/>
    </source>
</evidence>
<sequence>MRAHTKSIENQACHDFRVRSNLLNFFISALNLDILSLRERAAINGDERARFEALGLEDSESIVDGILEGEPSEVEAILVVDAREDKIVVIPEDEVDREAREADEHTEGRWTCRSHWGRHRGLGL</sequence>
<dbReference type="Proteomes" id="UP001417504">
    <property type="component" value="Unassembled WGS sequence"/>
</dbReference>
<keyword evidence="2" id="KW-1185">Reference proteome</keyword>
<evidence type="ECO:0000313" key="2">
    <source>
        <dbReference type="Proteomes" id="UP001417504"/>
    </source>
</evidence>
<dbReference type="EMBL" id="JBBNAE010000003">
    <property type="protein sequence ID" value="KAK9137200.1"/>
    <property type="molecule type" value="Genomic_DNA"/>
</dbReference>
<proteinExistence type="predicted"/>
<reference evidence="1 2" key="1">
    <citation type="submission" date="2024-01" db="EMBL/GenBank/DDBJ databases">
        <title>Genome assemblies of Stephania.</title>
        <authorList>
            <person name="Yang L."/>
        </authorList>
    </citation>
    <scope>NUCLEOTIDE SEQUENCE [LARGE SCALE GENOMIC DNA]</scope>
    <source>
        <strain evidence="1">QJT</strain>
        <tissue evidence="1">Leaf</tissue>
    </source>
</reference>
<dbReference type="AlphaFoldDB" id="A0AAP0PE05"/>